<proteinExistence type="inferred from homology"/>
<evidence type="ECO:0000256" key="4">
    <source>
        <dbReference type="SAM" id="SignalP"/>
    </source>
</evidence>
<dbReference type="InterPro" id="IPR025997">
    <property type="entry name" value="SBP_2_dom"/>
</dbReference>
<dbReference type="Pfam" id="PF13407">
    <property type="entry name" value="Peripla_BP_4"/>
    <property type="match status" value="1"/>
</dbReference>
<dbReference type="EMBL" id="LT670844">
    <property type="protein sequence ID" value="SHJ91201.1"/>
    <property type="molecule type" value="Genomic_DNA"/>
</dbReference>
<keyword evidence="3 4" id="KW-0732">Signal</keyword>
<feature type="signal peptide" evidence="4">
    <location>
        <begin position="1"/>
        <end position="32"/>
    </location>
</feature>
<comment type="similarity">
    <text evidence="2">Belongs to the bacterial solute-binding protein 2 family.</text>
</comment>
<dbReference type="Gene3D" id="3.40.50.2300">
    <property type="match status" value="2"/>
</dbReference>
<feature type="domain" description="Periplasmic binding protein" evidence="5">
    <location>
        <begin position="36"/>
        <end position="292"/>
    </location>
</feature>
<dbReference type="PANTHER" id="PTHR46847">
    <property type="entry name" value="D-ALLOSE-BINDING PERIPLASMIC PROTEIN-RELATED"/>
    <property type="match status" value="1"/>
</dbReference>
<dbReference type="AlphaFoldDB" id="A0A1M6N680"/>
<evidence type="ECO:0000256" key="1">
    <source>
        <dbReference type="ARBA" id="ARBA00004196"/>
    </source>
</evidence>
<gene>
    <name evidence="6" type="ORF">SAMN05444159_1876</name>
</gene>
<evidence type="ECO:0000313" key="6">
    <source>
        <dbReference type="EMBL" id="SHJ91201.1"/>
    </source>
</evidence>
<feature type="chain" id="PRO_5011957665" evidence="4">
    <location>
        <begin position="33"/>
        <end position="327"/>
    </location>
</feature>
<accession>A0A1M6N680</accession>
<dbReference type="RefSeq" id="WP_079537911.1">
    <property type="nucleotide sequence ID" value="NZ_LT670844.1"/>
</dbReference>
<dbReference type="GO" id="GO:0030313">
    <property type="term" value="C:cell envelope"/>
    <property type="evidence" value="ECO:0007669"/>
    <property type="project" value="UniProtKB-SubCell"/>
</dbReference>
<dbReference type="OrthoDB" id="9773673at2"/>
<dbReference type="Proteomes" id="UP000189935">
    <property type="component" value="Chromosome I"/>
</dbReference>
<dbReference type="PANTHER" id="PTHR46847:SF1">
    <property type="entry name" value="D-ALLOSE-BINDING PERIPLASMIC PROTEIN-RELATED"/>
    <property type="match status" value="1"/>
</dbReference>
<name>A0A1M6N680_9BRAD</name>
<reference evidence="6 7" key="1">
    <citation type="submission" date="2016-11" db="EMBL/GenBank/DDBJ databases">
        <authorList>
            <person name="Jaros S."/>
            <person name="Januszkiewicz K."/>
            <person name="Wedrychowicz H."/>
        </authorList>
    </citation>
    <scope>NUCLEOTIDE SEQUENCE [LARGE SCALE GENOMIC DNA]</scope>
    <source>
        <strain evidence="6 7">GAS499</strain>
    </source>
</reference>
<sequence length="327" mass="33983">MQSQVRALGKAGVAGMVASIGLLFLAGQPAHAAEKIGVSMPNIKGPWFTPVLYGISDEAKKLGYDVVIQDAGGYGNVDKQVSQFQNLVVQKVAAILMDPANPASFNGAVKQAEAAKIPVIGAGSPIVASDVDADAAASSSHCNVGHELAKGAKTLLPNGGTIAVLAGPSGAFWASDRLRCFKEDIAGTNLKIVAEQTSEQDPAVALSLANDFLQRFPKVDMLYGADDTYGVGAARAAQGAQKCGKMKVMFAVLGEAAEEMMRAGCADYVVAQQPVVIGRSAVRMMDALVKGKPLEKKKDEVALIPVTMANLNSLDKSGMQAPKGWTP</sequence>
<comment type="subcellular location">
    <subcellularLocation>
        <location evidence="1">Cell envelope</location>
    </subcellularLocation>
</comment>
<dbReference type="InterPro" id="IPR028082">
    <property type="entry name" value="Peripla_BP_I"/>
</dbReference>
<evidence type="ECO:0000313" key="7">
    <source>
        <dbReference type="Proteomes" id="UP000189935"/>
    </source>
</evidence>
<evidence type="ECO:0000256" key="3">
    <source>
        <dbReference type="ARBA" id="ARBA00022729"/>
    </source>
</evidence>
<evidence type="ECO:0000256" key="2">
    <source>
        <dbReference type="ARBA" id="ARBA00007639"/>
    </source>
</evidence>
<dbReference type="GO" id="GO:0030246">
    <property type="term" value="F:carbohydrate binding"/>
    <property type="evidence" value="ECO:0007669"/>
    <property type="project" value="UniProtKB-ARBA"/>
</dbReference>
<dbReference type="SUPFAM" id="SSF53822">
    <property type="entry name" value="Periplasmic binding protein-like I"/>
    <property type="match status" value="1"/>
</dbReference>
<evidence type="ECO:0000259" key="5">
    <source>
        <dbReference type="Pfam" id="PF13407"/>
    </source>
</evidence>
<protein>
    <submittedName>
        <fullName evidence="6">Ribose-binding protein</fullName>
    </submittedName>
</protein>
<organism evidence="6 7">
    <name type="scientific">Bradyrhizobium lablabi</name>
    <dbReference type="NCBI Taxonomy" id="722472"/>
    <lineage>
        <taxon>Bacteria</taxon>
        <taxon>Pseudomonadati</taxon>
        <taxon>Pseudomonadota</taxon>
        <taxon>Alphaproteobacteria</taxon>
        <taxon>Hyphomicrobiales</taxon>
        <taxon>Nitrobacteraceae</taxon>
        <taxon>Bradyrhizobium</taxon>
    </lineage>
</organism>